<name>A0AAU9J932_9CILI</name>
<keyword evidence="5 8" id="KW-1133">Transmembrane helix</keyword>
<dbReference type="Proteomes" id="UP001162131">
    <property type="component" value="Unassembled WGS sequence"/>
</dbReference>
<dbReference type="GO" id="GO:0016020">
    <property type="term" value="C:membrane"/>
    <property type="evidence" value="ECO:0007669"/>
    <property type="project" value="InterPro"/>
</dbReference>
<evidence type="ECO:0000256" key="5">
    <source>
        <dbReference type="ARBA" id="ARBA00022989"/>
    </source>
</evidence>
<dbReference type="PROSITE" id="PS00221">
    <property type="entry name" value="MIP"/>
    <property type="match status" value="1"/>
</dbReference>
<dbReference type="Gene3D" id="1.20.1080.10">
    <property type="entry name" value="Glycerol uptake facilitator protein"/>
    <property type="match status" value="1"/>
</dbReference>
<dbReference type="InterPro" id="IPR000425">
    <property type="entry name" value="MIP"/>
</dbReference>
<keyword evidence="3 7" id="KW-0812">Transmembrane</keyword>
<comment type="caution">
    <text evidence="9">The sequence shown here is derived from an EMBL/GenBank/DDBJ whole genome shotgun (WGS) entry which is preliminary data.</text>
</comment>
<dbReference type="PANTHER" id="PTHR45665">
    <property type="entry name" value="AQUAPORIN-8"/>
    <property type="match status" value="1"/>
</dbReference>
<proteinExistence type="inferred from homology"/>
<dbReference type="GO" id="GO:0012505">
    <property type="term" value="C:endomembrane system"/>
    <property type="evidence" value="ECO:0007669"/>
    <property type="project" value="UniProtKB-SubCell"/>
</dbReference>
<dbReference type="InterPro" id="IPR022357">
    <property type="entry name" value="MIP_CS"/>
</dbReference>
<evidence type="ECO:0000256" key="3">
    <source>
        <dbReference type="ARBA" id="ARBA00022692"/>
    </source>
</evidence>
<dbReference type="PRINTS" id="PR00783">
    <property type="entry name" value="MINTRINSICP"/>
</dbReference>
<evidence type="ECO:0000256" key="6">
    <source>
        <dbReference type="ARBA" id="ARBA00023136"/>
    </source>
</evidence>
<dbReference type="SUPFAM" id="SSF81338">
    <property type="entry name" value="Aquaporin-like"/>
    <property type="match status" value="1"/>
</dbReference>
<keyword evidence="2 7" id="KW-0813">Transport</keyword>
<keyword evidence="10" id="KW-1185">Reference proteome</keyword>
<feature type="transmembrane region" description="Helical" evidence="8">
    <location>
        <begin position="190"/>
        <end position="211"/>
    </location>
</feature>
<feature type="transmembrane region" description="Helical" evidence="8">
    <location>
        <begin position="32"/>
        <end position="60"/>
    </location>
</feature>
<dbReference type="GO" id="GO:0019755">
    <property type="term" value="P:one-carbon compound transport"/>
    <property type="evidence" value="ECO:0007669"/>
    <property type="project" value="UniProtKB-ARBA"/>
</dbReference>
<dbReference type="GO" id="GO:0015250">
    <property type="term" value="F:water channel activity"/>
    <property type="evidence" value="ECO:0007669"/>
    <property type="project" value="TreeGrafter"/>
</dbReference>
<accession>A0AAU9J932</accession>
<organism evidence="9 10">
    <name type="scientific">Blepharisma stoltei</name>
    <dbReference type="NCBI Taxonomy" id="1481888"/>
    <lineage>
        <taxon>Eukaryota</taxon>
        <taxon>Sar</taxon>
        <taxon>Alveolata</taxon>
        <taxon>Ciliophora</taxon>
        <taxon>Postciliodesmatophora</taxon>
        <taxon>Heterotrichea</taxon>
        <taxon>Heterotrichida</taxon>
        <taxon>Blepharismidae</taxon>
        <taxon>Blepharisma</taxon>
    </lineage>
</organism>
<evidence type="ECO:0000256" key="1">
    <source>
        <dbReference type="ARBA" id="ARBA00004127"/>
    </source>
</evidence>
<gene>
    <name evidence="9" type="ORF">BSTOLATCC_MIC20716</name>
</gene>
<evidence type="ECO:0000256" key="8">
    <source>
        <dbReference type="SAM" id="Phobius"/>
    </source>
</evidence>
<keyword evidence="6 8" id="KW-0472">Membrane</keyword>
<evidence type="ECO:0000256" key="4">
    <source>
        <dbReference type="ARBA" id="ARBA00022737"/>
    </source>
</evidence>
<evidence type="ECO:0000313" key="10">
    <source>
        <dbReference type="Proteomes" id="UP001162131"/>
    </source>
</evidence>
<dbReference type="Pfam" id="PF00230">
    <property type="entry name" value="MIP"/>
    <property type="match status" value="1"/>
</dbReference>
<dbReference type="PANTHER" id="PTHR45665:SF9">
    <property type="entry name" value="AQUAPORIN-8"/>
    <property type="match status" value="1"/>
</dbReference>
<dbReference type="InterPro" id="IPR023271">
    <property type="entry name" value="Aquaporin-like"/>
</dbReference>
<feature type="transmembrane region" description="Helical" evidence="8">
    <location>
        <begin position="72"/>
        <end position="93"/>
    </location>
</feature>
<dbReference type="InterPro" id="IPR034294">
    <property type="entry name" value="Aquaporin_transptr"/>
</dbReference>
<comment type="subcellular location">
    <subcellularLocation>
        <location evidence="1">Endomembrane system</location>
        <topology evidence="1">Multi-pass membrane protein</topology>
    </subcellularLocation>
</comment>
<dbReference type="GO" id="GO:0005737">
    <property type="term" value="C:cytoplasm"/>
    <property type="evidence" value="ECO:0007669"/>
    <property type="project" value="UniProtKB-ARBA"/>
</dbReference>
<comment type="similarity">
    <text evidence="7">Belongs to the MIP/aquaporin (TC 1.A.8) family.</text>
</comment>
<reference evidence="9" key="1">
    <citation type="submission" date="2021-09" db="EMBL/GenBank/DDBJ databases">
        <authorList>
            <consortium name="AG Swart"/>
            <person name="Singh M."/>
            <person name="Singh A."/>
            <person name="Seah K."/>
            <person name="Emmerich C."/>
        </authorList>
    </citation>
    <scope>NUCLEOTIDE SEQUENCE</scope>
    <source>
        <strain evidence="9">ATCC30299</strain>
    </source>
</reference>
<protein>
    <recommendedName>
        <fullName evidence="11">Aquaporin</fullName>
    </recommendedName>
</protein>
<evidence type="ECO:0000256" key="7">
    <source>
        <dbReference type="RuleBase" id="RU000477"/>
    </source>
</evidence>
<evidence type="ECO:0000256" key="2">
    <source>
        <dbReference type="ARBA" id="ARBA00022448"/>
    </source>
</evidence>
<keyword evidence="4" id="KW-0677">Repeat</keyword>
<sequence>MAWREYFAELHGTAMLAFIVFASDGGPFSVGLGLWGIINVTGCISGAHFNPAVTLGVILNKKINKSLTSSEFIKFLIYMIIQLGGAFIGSLFAELVTDSHFGFKNRPGHTYRDVFVGETIATGHIVMAALMIGHLTTYSLMATLVLCFTVVAHIFTIGPISGACFNPAVGIAVSVVKTVHFNDSSYIDHLWIYIVAPFLGVFYGIIPALIYSSDEKFKGKSVKDTQMSENLIFKEDS</sequence>
<evidence type="ECO:0008006" key="11">
    <source>
        <dbReference type="Google" id="ProtNLM"/>
    </source>
</evidence>
<dbReference type="EMBL" id="CAJZBQ010000020">
    <property type="protein sequence ID" value="CAG9318238.1"/>
    <property type="molecule type" value="Genomic_DNA"/>
</dbReference>
<evidence type="ECO:0000313" key="9">
    <source>
        <dbReference type="EMBL" id="CAG9318238.1"/>
    </source>
</evidence>
<dbReference type="AlphaFoldDB" id="A0AAU9J932"/>